<dbReference type="PANTHER" id="PTHR20842">
    <property type="entry name" value="PROTEASE S51 ALPHA-ASPARTYL DIPEPTIDASE"/>
    <property type="match status" value="1"/>
</dbReference>
<accession>A0A1R3TBS5</accession>
<dbReference type="AlphaFoldDB" id="A0A1R3TBS5"/>
<dbReference type="Proteomes" id="UP000187464">
    <property type="component" value="Chromosome I"/>
</dbReference>
<sequence length="237" mass="27024">MKLLLISNSTNPGEGYLEYPKDRIKEFLGDKANNAIFIPYAAVTFSFDEYEERVNARFAEIGHHVTGIHRFINPVEAIENADAIVVGGGNTWQLVKMLQEKGLMKVIRKKVKKGTPYIGWSAGSNIACPTLRTTNDMPIVEPLKFKTLKLVPFQINPHYLDDHPANHGGETREVRIREFIEVNRDIYVVGLRESTMLLVEDDGMELIGPRKARIFKYGQEPMELSNEDDFSFLLQRK</sequence>
<evidence type="ECO:0000313" key="12">
    <source>
        <dbReference type="Proteomes" id="UP000187464"/>
    </source>
</evidence>
<evidence type="ECO:0000256" key="7">
    <source>
        <dbReference type="ARBA" id="ARBA00022997"/>
    </source>
</evidence>
<dbReference type="EMBL" id="LT605205">
    <property type="protein sequence ID" value="SCD21435.1"/>
    <property type="molecule type" value="Genomic_DNA"/>
</dbReference>
<dbReference type="Gene3D" id="3.40.50.880">
    <property type="match status" value="1"/>
</dbReference>
<evidence type="ECO:0000313" key="11">
    <source>
        <dbReference type="EMBL" id="SCD21435.1"/>
    </source>
</evidence>
<dbReference type="NCBIfam" id="NF003642">
    <property type="entry name" value="PRK05282.1"/>
    <property type="match status" value="1"/>
</dbReference>
<evidence type="ECO:0000256" key="5">
    <source>
        <dbReference type="ARBA" id="ARBA00022801"/>
    </source>
</evidence>
<evidence type="ECO:0000256" key="8">
    <source>
        <dbReference type="ARBA" id="ARBA00050239"/>
    </source>
</evidence>
<dbReference type="GO" id="GO:0005737">
    <property type="term" value="C:cytoplasm"/>
    <property type="evidence" value="ECO:0007669"/>
    <property type="project" value="UniProtKB-SubCell"/>
</dbReference>
<comment type="subcellular location">
    <subcellularLocation>
        <location evidence="1">Cytoplasm</location>
    </subcellularLocation>
</comment>
<keyword evidence="6" id="KW-0720">Serine protease</keyword>
<keyword evidence="12" id="KW-1185">Reference proteome</keyword>
<comment type="similarity">
    <text evidence="2">Belongs to the peptidase S51 family.</text>
</comment>
<reference evidence="11 12" key="1">
    <citation type="submission" date="2016-08" db="EMBL/GenBank/DDBJ databases">
        <authorList>
            <person name="Seilhamer J.J."/>
        </authorList>
    </citation>
    <scope>NUCLEOTIDE SEQUENCE [LARGE SCALE GENOMIC DNA]</scope>
    <source>
        <strain evidence="11">M3/6</strain>
    </source>
</reference>
<evidence type="ECO:0000256" key="1">
    <source>
        <dbReference type="ARBA" id="ARBA00004496"/>
    </source>
</evidence>
<dbReference type="SUPFAM" id="SSF52317">
    <property type="entry name" value="Class I glutamine amidotransferase-like"/>
    <property type="match status" value="1"/>
</dbReference>
<evidence type="ECO:0000256" key="9">
    <source>
        <dbReference type="ARBA" id="ARBA00066675"/>
    </source>
</evidence>
<keyword evidence="3" id="KW-0963">Cytoplasm</keyword>
<keyword evidence="4" id="KW-0645">Protease</keyword>
<evidence type="ECO:0000256" key="6">
    <source>
        <dbReference type="ARBA" id="ARBA00022825"/>
    </source>
</evidence>
<dbReference type="CDD" id="cd03146">
    <property type="entry name" value="GAT1_Peptidase_E"/>
    <property type="match status" value="1"/>
</dbReference>
<comment type="catalytic activity">
    <reaction evidence="8">
        <text>Dipeptidase E catalyzes the hydrolysis of dipeptides Asp-|-Xaa. It does not act on peptides with N-terminal Glu, Asn or Gln, nor does it cleave isoaspartyl peptides.</text>
        <dbReference type="EC" id="3.4.13.21"/>
    </reaction>
</comment>
<dbReference type="EC" id="3.4.13.21" evidence="9"/>
<evidence type="ECO:0000256" key="3">
    <source>
        <dbReference type="ARBA" id="ARBA00022490"/>
    </source>
</evidence>
<dbReference type="GO" id="GO:0016805">
    <property type="term" value="F:dipeptidase activity"/>
    <property type="evidence" value="ECO:0007669"/>
    <property type="project" value="UniProtKB-KW"/>
</dbReference>
<dbReference type="FunFam" id="3.40.50.880:FF:000007">
    <property type="entry name" value="Peptidase E"/>
    <property type="match status" value="1"/>
</dbReference>
<dbReference type="InterPro" id="IPR005320">
    <property type="entry name" value="Peptidase_S51"/>
</dbReference>
<dbReference type="GO" id="GO:0008236">
    <property type="term" value="F:serine-type peptidase activity"/>
    <property type="evidence" value="ECO:0007669"/>
    <property type="project" value="UniProtKB-KW"/>
</dbReference>
<evidence type="ECO:0000256" key="10">
    <source>
        <dbReference type="ARBA" id="ARBA00075877"/>
    </source>
</evidence>
<evidence type="ECO:0000256" key="2">
    <source>
        <dbReference type="ARBA" id="ARBA00006534"/>
    </source>
</evidence>
<proteinExistence type="inferred from homology"/>
<dbReference type="RefSeq" id="WP_076932253.1">
    <property type="nucleotide sequence ID" value="NZ_LT605205.1"/>
</dbReference>
<dbReference type="GO" id="GO:0006508">
    <property type="term" value="P:proteolysis"/>
    <property type="evidence" value="ECO:0007669"/>
    <property type="project" value="UniProtKB-KW"/>
</dbReference>
<dbReference type="KEGG" id="psac:PSM36_2639"/>
<evidence type="ECO:0000256" key="4">
    <source>
        <dbReference type="ARBA" id="ARBA00022670"/>
    </source>
</evidence>
<dbReference type="STRING" id="1642647.PSM36_2639"/>
<gene>
    <name evidence="11" type="primary">pepE</name>
    <name evidence="11" type="ORF">PSM36_2639</name>
</gene>
<dbReference type="InterPro" id="IPR029062">
    <property type="entry name" value="Class_I_gatase-like"/>
</dbReference>
<dbReference type="PANTHER" id="PTHR20842:SF0">
    <property type="entry name" value="ALPHA-ASPARTYL DIPEPTIDASE"/>
    <property type="match status" value="1"/>
</dbReference>
<keyword evidence="7 11" id="KW-0224">Dipeptidase</keyword>
<name>A0A1R3TBS5_9BACT</name>
<dbReference type="Pfam" id="PF03575">
    <property type="entry name" value="Peptidase_S51"/>
    <property type="match status" value="1"/>
</dbReference>
<organism evidence="11 12">
    <name type="scientific">Proteiniphilum saccharofermentans</name>
    <dbReference type="NCBI Taxonomy" id="1642647"/>
    <lineage>
        <taxon>Bacteria</taxon>
        <taxon>Pseudomonadati</taxon>
        <taxon>Bacteroidota</taxon>
        <taxon>Bacteroidia</taxon>
        <taxon>Bacteroidales</taxon>
        <taxon>Dysgonomonadaceae</taxon>
        <taxon>Proteiniphilum</taxon>
    </lineage>
</organism>
<keyword evidence="5 11" id="KW-0378">Hydrolase</keyword>
<protein>
    <recommendedName>
        <fullName evidence="9">dipeptidase E</fullName>
        <ecNumber evidence="9">3.4.13.21</ecNumber>
    </recommendedName>
    <alternativeName>
        <fullName evidence="10">Asp-specific dipeptidase</fullName>
    </alternativeName>
</protein>